<proteinExistence type="predicted"/>
<name>A0ABQ1JDA0_9GAMM</name>
<comment type="caution">
    <text evidence="1">The sequence shown here is derived from an EMBL/GenBank/DDBJ whole genome shotgun (WGS) entry which is preliminary data.</text>
</comment>
<organism evidence="1 2">
    <name type="scientific">Shewanella inventionis</name>
    <dbReference type="NCBI Taxonomy" id="1738770"/>
    <lineage>
        <taxon>Bacteria</taxon>
        <taxon>Pseudomonadati</taxon>
        <taxon>Pseudomonadota</taxon>
        <taxon>Gammaproteobacteria</taxon>
        <taxon>Alteromonadales</taxon>
        <taxon>Shewanellaceae</taxon>
        <taxon>Shewanella</taxon>
    </lineage>
</organism>
<evidence type="ECO:0000313" key="2">
    <source>
        <dbReference type="Proteomes" id="UP000617555"/>
    </source>
</evidence>
<dbReference type="EMBL" id="BMII01000024">
    <property type="protein sequence ID" value="GGB66034.1"/>
    <property type="molecule type" value="Genomic_DNA"/>
</dbReference>
<sequence length="294" mass="33603">MSKLPIGIVDTTQITHNLINLSNQSVARRENVKLNNELSSIYQRVDNYNRLLANNAPAIARYLGYSVKSVGVMLRHMNPARPHCRLNVMPLDSHAYDLNMYSNNKLDINFLHSTDETYSLYRYQNSYPTPINTGTLQNQRDIYINGLAWSTLAYIKRFDVDYIDAAVDFALSELNTTSQYDFSERVQRRVELICTESLNSGHNWIQDVFKYHAKYDSTTSIKPIKESIPDISLLGVIARSYEYDLVNKKTVSKEESIAIAESHHPMVQESFHLPSKITDVLTSSSVQPSNMRTP</sequence>
<evidence type="ECO:0000313" key="1">
    <source>
        <dbReference type="EMBL" id="GGB66034.1"/>
    </source>
</evidence>
<protein>
    <submittedName>
        <fullName evidence="1">Uncharacterized protein</fullName>
    </submittedName>
</protein>
<reference evidence="2" key="1">
    <citation type="journal article" date="2019" name="Int. J. Syst. Evol. Microbiol.">
        <title>The Global Catalogue of Microorganisms (GCM) 10K type strain sequencing project: providing services to taxonomists for standard genome sequencing and annotation.</title>
        <authorList>
            <consortium name="The Broad Institute Genomics Platform"/>
            <consortium name="The Broad Institute Genome Sequencing Center for Infectious Disease"/>
            <person name="Wu L."/>
            <person name="Ma J."/>
        </authorList>
    </citation>
    <scope>NUCLEOTIDE SEQUENCE [LARGE SCALE GENOMIC DNA]</scope>
    <source>
        <strain evidence="2">CGMCC 1.15339</strain>
    </source>
</reference>
<dbReference type="Proteomes" id="UP000617555">
    <property type="component" value="Unassembled WGS sequence"/>
</dbReference>
<accession>A0ABQ1JDA0</accession>
<dbReference type="RefSeq" id="WP_188740019.1">
    <property type="nucleotide sequence ID" value="NZ_BMII01000024.1"/>
</dbReference>
<gene>
    <name evidence="1" type="ORF">GCM10011607_28410</name>
</gene>
<keyword evidence="2" id="KW-1185">Reference proteome</keyword>